<comment type="similarity">
    <text evidence="4">Belongs to the TMTC family.</text>
</comment>
<dbReference type="InterPro" id="IPR052346">
    <property type="entry name" value="O-mannosyl-transferase_TMTC"/>
</dbReference>
<feature type="transmembrane region" description="Helical" evidence="14">
    <location>
        <begin position="278"/>
        <end position="299"/>
    </location>
</feature>
<evidence type="ECO:0000256" key="8">
    <source>
        <dbReference type="ARBA" id="ARBA00022737"/>
    </source>
</evidence>
<evidence type="ECO:0000256" key="3">
    <source>
        <dbReference type="ARBA" id="ARBA00004922"/>
    </source>
</evidence>
<evidence type="ECO:0000256" key="11">
    <source>
        <dbReference type="ARBA" id="ARBA00022989"/>
    </source>
</evidence>
<evidence type="ECO:0000256" key="2">
    <source>
        <dbReference type="ARBA" id="ARBA00004240"/>
    </source>
</evidence>
<dbReference type="Pfam" id="PF00106">
    <property type="entry name" value="adh_short"/>
    <property type="match status" value="1"/>
</dbReference>
<dbReference type="SUPFAM" id="SSF48452">
    <property type="entry name" value="TPR-like"/>
    <property type="match status" value="1"/>
</dbReference>
<dbReference type="EMBL" id="CAXAMM010003672">
    <property type="protein sequence ID" value="CAK9000881.1"/>
    <property type="molecule type" value="Genomic_DNA"/>
</dbReference>
<evidence type="ECO:0000256" key="5">
    <source>
        <dbReference type="ARBA" id="ARBA00012839"/>
    </source>
</evidence>
<feature type="domain" description="DUF1736" evidence="15">
    <location>
        <begin position="192"/>
        <end position="257"/>
    </location>
</feature>
<keyword evidence="17" id="KW-1185">Reference proteome</keyword>
<dbReference type="PROSITE" id="PS50005">
    <property type="entry name" value="TPR"/>
    <property type="match status" value="1"/>
</dbReference>
<protein>
    <recommendedName>
        <fullName evidence="5">dolichyl-phosphate-mannose--protein mannosyltransferase</fullName>
        <ecNumber evidence="5">2.4.1.109</ecNumber>
    </recommendedName>
</protein>
<reference evidence="16 17" key="1">
    <citation type="submission" date="2024-02" db="EMBL/GenBank/DDBJ databases">
        <authorList>
            <person name="Chen Y."/>
            <person name="Shah S."/>
            <person name="Dougan E. K."/>
            <person name="Thang M."/>
            <person name="Chan C."/>
        </authorList>
    </citation>
    <scope>NUCLEOTIDE SEQUENCE [LARGE SCALE GENOMIC DNA]</scope>
</reference>
<feature type="transmembrane region" description="Helical" evidence="14">
    <location>
        <begin position="306"/>
        <end position="323"/>
    </location>
</feature>
<gene>
    <name evidence="16" type="ORF">SCF082_LOCUS6695</name>
</gene>
<evidence type="ECO:0000313" key="16">
    <source>
        <dbReference type="EMBL" id="CAK9000881.1"/>
    </source>
</evidence>
<evidence type="ECO:0000256" key="6">
    <source>
        <dbReference type="ARBA" id="ARBA00022679"/>
    </source>
</evidence>
<dbReference type="EC" id="2.4.1.109" evidence="5"/>
<keyword evidence="12 14" id="KW-0472">Membrane</keyword>
<keyword evidence="9 13" id="KW-0802">TPR repeat</keyword>
<dbReference type="Gene3D" id="3.40.50.720">
    <property type="entry name" value="NAD(P)-binding Rossmann-like Domain"/>
    <property type="match status" value="1"/>
</dbReference>
<feature type="transmembrane region" description="Helical" evidence="14">
    <location>
        <begin position="109"/>
        <end position="136"/>
    </location>
</feature>
<evidence type="ECO:0000259" key="15">
    <source>
        <dbReference type="Pfam" id="PF08409"/>
    </source>
</evidence>
<evidence type="ECO:0000256" key="4">
    <source>
        <dbReference type="ARBA" id="ARBA00007882"/>
    </source>
</evidence>
<evidence type="ECO:0000256" key="10">
    <source>
        <dbReference type="ARBA" id="ARBA00022824"/>
    </source>
</evidence>
<comment type="pathway">
    <text evidence="3">Protein modification; protein glycosylation.</text>
</comment>
<evidence type="ECO:0000256" key="14">
    <source>
        <dbReference type="SAM" id="Phobius"/>
    </source>
</evidence>
<evidence type="ECO:0000313" key="17">
    <source>
        <dbReference type="Proteomes" id="UP001642464"/>
    </source>
</evidence>
<keyword evidence="6" id="KW-0808">Transferase</keyword>
<dbReference type="InterPro" id="IPR019734">
    <property type="entry name" value="TPR_rpt"/>
</dbReference>
<organism evidence="16 17">
    <name type="scientific">Durusdinium trenchii</name>
    <dbReference type="NCBI Taxonomy" id="1381693"/>
    <lineage>
        <taxon>Eukaryota</taxon>
        <taxon>Sar</taxon>
        <taxon>Alveolata</taxon>
        <taxon>Dinophyceae</taxon>
        <taxon>Suessiales</taxon>
        <taxon>Symbiodiniaceae</taxon>
        <taxon>Durusdinium</taxon>
    </lineage>
</organism>
<dbReference type="Proteomes" id="UP001642464">
    <property type="component" value="Unassembled WGS sequence"/>
</dbReference>
<dbReference type="InterPro" id="IPR011990">
    <property type="entry name" value="TPR-like_helical_dom_sf"/>
</dbReference>
<evidence type="ECO:0000256" key="13">
    <source>
        <dbReference type="PROSITE-ProRule" id="PRU00339"/>
    </source>
</evidence>
<accession>A0ABP0IG53</accession>
<evidence type="ECO:0000256" key="9">
    <source>
        <dbReference type="ARBA" id="ARBA00022803"/>
    </source>
</evidence>
<name>A0ABP0IG53_9DINO</name>
<keyword evidence="11 14" id="KW-1133">Transmembrane helix</keyword>
<feature type="transmembrane region" description="Helical" evidence="14">
    <location>
        <begin position="160"/>
        <end position="183"/>
    </location>
</feature>
<keyword evidence="8" id="KW-0677">Repeat</keyword>
<comment type="caution">
    <text evidence="16">The sequence shown here is derived from an EMBL/GenBank/DDBJ whole genome shotgun (WGS) entry which is preliminary data.</text>
</comment>
<sequence>MWADNSHRSYRPLTVLSFRVEWVGLEHTPAQMHLVNVLLHAAVTALVAAELADDAEQALVAGLVFAVHPVHVEAVAGLVGRAELLCALLYVAAFIALRRWYASARPAWAVASVVAMLLSTLCKEIGVTFVALALSFGTGRQIERGLPVHRAVASSLVSQWPFLVVAAAYMAFRAWLIGSAGLLDLRSSGLIRKTENPLLFEPPGLHKALSLQVVFLKYAELLVCPTTLCAEYSFDCIKMVRSWHDSRLAGVAIMYAVGIVVAAAAARDLFVHRSMSLALKLAWLVVPFLPSSHLFVTIGTLVAERVLYLPSIGYCLLVAQVAPRLVPSRLVRLAALAAVVAVFWDRTARRIPDWSDDASLFLAAVETCPDSAKLNLQAAQVYRGRGDLDMAQRYLDRAAEIHPDYCDLDLERGMLLFARMQVHAAADRLIASLECTYTSTRAIEVLRKLWDHPVMKEDFPELVLEQQARVLRLSSRAEEAVQALGRAAALAEHKGNQPLAKRARAQIQEIVLVDEDAPPPEDCLAAFQLGEAMHRVGQDLGKELLTSRFCTRVIATYREALKCQETLVGAVTRLVPWYSAALGFNPRNASLHRQLADVLALPFRADPAPDPALRAEYLAKATEHWATCARLAPASAEGTHCQAQAVALGPVGVDDKRDGDGPDVTPAQTANVKGAAGEMARFIVVAVLALCLAGGARWLREIMDPAPVGGKQPHWNELVPNLRSMEGRNVVVTGANTGIGWDTAVAMEKLGATVIVACRSPEKGKRTVRELNSARVHFLPLDLADLRSVDAFAAAFIDQFGKLDVLILNAGVDIMFFAETEQGIEMNWGVNHVASQRLVAKLRPAMERSTAPPGQKRVLVLTSFSHWLLDKTDFDLDRLPFSAASFPSLASTFPRVWRRMLLPYSTSKVANILFTVHLAKVLKPLGFHSMAVHPGIIATTIGTPRFKSRPLSAPGVPLIERGWDLVHDVKAGLMLLGSQLFWATIVWQKTWAEGAATTVWCAAAEELDGDTGLYYEDVERRSPAPFTTDPALARRLWDHTDALIASVVEDQT</sequence>
<dbReference type="PANTHER" id="PTHR44227">
    <property type="match status" value="1"/>
</dbReference>
<keyword evidence="7 14" id="KW-0812">Transmembrane</keyword>
<dbReference type="Pfam" id="PF08409">
    <property type="entry name" value="TMTC_DUF1736"/>
    <property type="match status" value="1"/>
</dbReference>
<dbReference type="Gene3D" id="1.25.40.10">
    <property type="entry name" value="Tetratricopeptide repeat domain"/>
    <property type="match status" value="1"/>
</dbReference>
<keyword evidence="10" id="KW-0256">Endoplasmic reticulum</keyword>
<evidence type="ECO:0000256" key="1">
    <source>
        <dbReference type="ARBA" id="ARBA00004141"/>
    </source>
</evidence>
<feature type="transmembrane region" description="Helical" evidence="14">
    <location>
        <begin position="78"/>
        <end position="97"/>
    </location>
</feature>
<dbReference type="PRINTS" id="PR00081">
    <property type="entry name" value="GDHRDH"/>
</dbReference>
<dbReference type="InterPro" id="IPR036291">
    <property type="entry name" value="NAD(P)-bd_dom_sf"/>
</dbReference>
<feature type="transmembrane region" description="Helical" evidence="14">
    <location>
        <begin position="248"/>
        <end position="266"/>
    </location>
</feature>
<feature type="repeat" description="TPR" evidence="13">
    <location>
        <begin position="372"/>
        <end position="405"/>
    </location>
</feature>
<evidence type="ECO:0000256" key="7">
    <source>
        <dbReference type="ARBA" id="ARBA00022692"/>
    </source>
</evidence>
<evidence type="ECO:0000256" key="12">
    <source>
        <dbReference type="ARBA" id="ARBA00023136"/>
    </source>
</evidence>
<dbReference type="InterPro" id="IPR002347">
    <property type="entry name" value="SDR_fam"/>
</dbReference>
<dbReference type="SUPFAM" id="SSF51735">
    <property type="entry name" value="NAD(P)-binding Rossmann-fold domains"/>
    <property type="match status" value="1"/>
</dbReference>
<dbReference type="InterPro" id="IPR013618">
    <property type="entry name" value="TMTC_DUF1736"/>
</dbReference>
<proteinExistence type="inferred from homology"/>
<dbReference type="PANTHER" id="PTHR44227:SF3">
    <property type="entry name" value="PROTEIN O-MANNOSYL-TRANSFERASE TMTC4"/>
    <property type="match status" value="1"/>
</dbReference>
<comment type="subcellular location">
    <subcellularLocation>
        <location evidence="2">Endoplasmic reticulum</location>
    </subcellularLocation>
    <subcellularLocation>
        <location evidence="1">Membrane</location>
        <topology evidence="1">Multi-pass membrane protein</topology>
    </subcellularLocation>
</comment>